<dbReference type="AlphaFoldDB" id="A0A4U0SCH0"/>
<dbReference type="InterPro" id="IPR050272">
    <property type="entry name" value="Isochorismatase-like_hydrls"/>
</dbReference>
<dbReference type="PANTHER" id="PTHR43540:SF16">
    <property type="entry name" value="ISOCHORISMATASE-LIKE DOMAIN-CONTAINING PROTEIN"/>
    <property type="match status" value="1"/>
</dbReference>
<dbReference type="EMBL" id="SUMC01000037">
    <property type="protein sequence ID" value="TKA06503.1"/>
    <property type="molecule type" value="Genomic_DNA"/>
</dbReference>
<proteinExistence type="predicted"/>
<gene>
    <name evidence="3" type="ORF">FCI23_30955</name>
</gene>
<dbReference type="Gene3D" id="3.40.50.850">
    <property type="entry name" value="Isochorismatase-like"/>
    <property type="match status" value="1"/>
</dbReference>
<dbReference type="Proteomes" id="UP000305778">
    <property type="component" value="Unassembled WGS sequence"/>
</dbReference>
<keyword evidence="1 3" id="KW-0378">Hydrolase</keyword>
<sequence>MKFIHAGKGRTVTDTYDPTRTAVLLVDPYNDFLSEGGKLWPQAKPVATDVGLLDNLRAVVAAGRQAHLQILFIPHRRWQKGDYEDWDHPSPSQRVHGQQRHIFALGTWGGEFHPDFRPADGDVIAQEHWAQSGFANTDLDFQLKQHGITHVIVIGMLANTCTTGRYAMELGYHVTLVRDATAAFEPEMMHAAHELNGPAYAHTITTTAELLQALEKGEH</sequence>
<reference evidence="3 4" key="1">
    <citation type="submission" date="2019-04" db="EMBL/GenBank/DDBJ databases">
        <title>Streptomyces oryziradicis sp. nov., a novel actinomycete isolated from rhizosphere soil of rice (Oryza sativa L.).</title>
        <authorList>
            <person name="Li C."/>
        </authorList>
    </citation>
    <scope>NUCLEOTIDE SEQUENCE [LARGE SCALE GENOMIC DNA]</scope>
    <source>
        <strain evidence="3 4">NEAU-C40</strain>
    </source>
</reference>
<dbReference type="CDD" id="cd00431">
    <property type="entry name" value="cysteine_hydrolases"/>
    <property type="match status" value="1"/>
</dbReference>
<accession>A0A4U0SCH0</accession>
<dbReference type="OrthoDB" id="3174612at2"/>
<dbReference type="SUPFAM" id="SSF52499">
    <property type="entry name" value="Isochorismatase-like hydrolases"/>
    <property type="match status" value="1"/>
</dbReference>
<protein>
    <submittedName>
        <fullName evidence="3">Cysteine hydrolase</fullName>
    </submittedName>
</protein>
<feature type="domain" description="Isochorismatase-like" evidence="2">
    <location>
        <begin position="21"/>
        <end position="207"/>
    </location>
</feature>
<keyword evidence="4" id="KW-1185">Reference proteome</keyword>
<dbReference type="InterPro" id="IPR036380">
    <property type="entry name" value="Isochorismatase-like_sf"/>
</dbReference>
<dbReference type="GO" id="GO:0016787">
    <property type="term" value="F:hydrolase activity"/>
    <property type="evidence" value="ECO:0007669"/>
    <property type="project" value="UniProtKB-KW"/>
</dbReference>
<dbReference type="Pfam" id="PF00857">
    <property type="entry name" value="Isochorismatase"/>
    <property type="match status" value="1"/>
</dbReference>
<evidence type="ECO:0000259" key="2">
    <source>
        <dbReference type="Pfam" id="PF00857"/>
    </source>
</evidence>
<dbReference type="InterPro" id="IPR000868">
    <property type="entry name" value="Isochorismatase-like_dom"/>
</dbReference>
<name>A0A4U0SCH0_9ACTN</name>
<comment type="caution">
    <text evidence="3">The sequence shown here is derived from an EMBL/GenBank/DDBJ whole genome shotgun (WGS) entry which is preliminary data.</text>
</comment>
<evidence type="ECO:0000313" key="4">
    <source>
        <dbReference type="Proteomes" id="UP000305778"/>
    </source>
</evidence>
<evidence type="ECO:0000313" key="3">
    <source>
        <dbReference type="EMBL" id="TKA06503.1"/>
    </source>
</evidence>
<dbReference type="PANTHER" id="PTHR43540">
    <property type="entry name" value="PEROXYUREIDOACRYLATE/UREIDOACRYLATE AMIDOHYDROLASE-RELATED"/>
    <property type="match status" value="1"/>
</dbReference>
<evidence type="ECO:0000256" key="1">
    <source>
        <dbReference type="ARBA" id="ARBA00022801"/>
    </source>
</evidence>
<organism evidence="3 4">
    <name type="scientific">Actinacidiphila oryziradicis</name>
    <dbReference type="NCBI Taxonomy" id="2571141"/>
    <lineage>
        <taxon>Bacteria</taxon>
        <taxon>Bacillati</taxon>
        <taxon>Actinomycetota</taxon>
        <taxon>Actinomycetes</taxon>
        <taxon>Kitasatosporales</taxon>
        <taxon>Streptomycetaceae</taxon>
        <taxon>Actinacidiphila</taxon>
    </lineage>
</organism>